<dbReference type="AlphaFoldDB" id="A0AAN9TBI5"/>
<organism evidence="1 2">
    <name type="scientific">Parthenolecanium corni</name>
    <dbReference type="NCBI Taxonomy" id="536013"/>
    <lineage>
        <taxon>Eukaryota</taxon>
        <taxon>Metazoa</taxon>
        <taxon>Ecdysozoa</taxon>
        <taxon>Arthropoda</taxon>
        <taxon>Hexapoda</taxon>
        <taxon>Insecta</taxon>
        <taxon>Pterygota</taxon>
        <taxon>Neoptera</taxon>
        <taxon>Paraneoptera</taxon>
        <taxon>Hemiptera</taxon>
        <taxon>Sternorrhyncha</taxon>
        <taxon>Coccoidea</taxon>
        <taxon>Coccidae</taxon>
        <taxon>Parthenolecanium</taxon>
    </lineage>
</organism>
<reference evidence="1 2" key="1">
    <citation type="submission" date="2024-03" db="EMBL/GenBank/DDBJ databases">
        <title>Adaptation during the transition from Ophiocordyceps entomopathogen to insect associate is accompanied by gene loss and intensified selection.</title>
        <authorList>
            <person name="Ward C.M."/>
            <person name="Onetto C.A."/>
            <person name="Borneman A.R."/>
        </authorList>
    </citation>
    <scope>NUCLEOTIDE SEQUENCE [LARGE SCALE GENOMIC DNA]</scope>
    <source>
        <strain evidence="1">AWRI1</strain>
        <tissue evidence="1">Single Adult Female</tissue>
    </source>
</reference>
<evidence type="ECO:0000313" key="1">
    <source>
        <dbReference type="EMBL" id="KAK7582165.1"/>
    </source>
</evidence>
<dbReference type="Proteomes" id="UP001367676">
    <property type="component" value="Unassembled WGS sequence"/>
</dbReference>
<evidence type="ECO:0000313" key="2">
    <source>
        <dbReference type="Proteomes" id="UP001367676"/>
    </source>
</evidence>
<sequence>MFLLNTNVMKLYYISQFLSKCLNFRPAVSIFVQLSQFSSRCPDFRLVVSFFVHMSKMRQLDDKWDIWTKIKTSRRKLRLDENWDIWTKIETTRRKLRHLDEK</sequence>
<gene>
    <name evidence="1" type="ORF">V9T40_013610</name>
</gene>
<dbReference type="EMBL" id="JBBCAQ010000033">
    <property type="protein sequence ID" value="KAK7582165.1"/>
    <property type="molecule type" value="Genomic_DNA"/>
</dbReference>
<name>A0AAN9TBI5_9HEMI</name>
<keyword evidence="2" id="KW-1185">Reference proteome</keyword>
<accession>A0AAN9TBI5</accession>
<proteinExistence type="predicted"/>
<comment type="caution">
    <text evidence="1">The sequence shown here is derived from an EMBL/GenBank/DDBJ whole genome shotgun (WGS) entry which is preliminary data.</text>
</comment>
<protein>
    <submittedName>
        <fullName evidence="1">Uncharacterized protein</fullName>
    </submittedName>
</protein>